<organism evidence="2 3">
    <name type="scientific">Raineyella antarctica</name>
    <dbReference type="NCBI Taxonomy" id="1577474"/>
    <lineage>
        <taxon>Bacteria</taxon>
        <taxon>Bacillati</taxon>
        <taxon>Actinomycetota</taxon>
        <taxon>Actinomycetes</taxon>
        <taxon>Propionibacteriales</taxon>
        <taxon>Propionibacteriaceae</taxon>
        <taxon>Raineyella</taxon>
    </lineage>
</organism>
<gene>
    <name evidence="2" type="ORF">GA0111570_104112</name>
</gene>
<protein>
    <submittedName>
        <fullName evidence="2">Uncharacterized protein</fullName>
    </submittedName>
</protein>
<evidence type="ECO:0000313" key="3">
    <source>
        <dbReference type="Proteomes" id="UP000199086"/>
    </source>
</evidence>
<dbReference type="EMBL" id="FMYF01000004">
    <property type="protein sequence ID" value="SDB83248.1"/>
    <property type="molecule type" value="Genomic_DNA"/>
</dbReference>
<dbReference type="Proteomes" id="UP000199086">
    <property type="component" value="Unassembled WGS sequence"/>
</dbReference>
<keyword evidence="3" id="KW-1185">Reference proteome</keyword>
<sequence length="353" mass="38369">MITQVLVGFLLLLLFFVLIAPTESMRWWATQSPDEAQERADRVSDLLNAAEGGQDDKLSYIVYISGVGAFEPEASLAGERPLLEAVRTRLDGIGLVSQIYPYSMTNQGLLEARLSSWWWRIVQRHTAGGPAAPLARIVINFRNALQVGVSLDRRYGPLYSLGIANVIWDELLEAGYHPADQRPIVLLSWSGGAQIALGASWYLAATGAPVHLLSIGGFMDSDPGFDKLTHAWLFKGTRDWVQGVARLFPGRWPINRTSSWNRALAEGRLSISTIGPLKHLGRGSYLSQGVKMPDGRTGREITTDTICETLIGAGLAVPRAPGKQPEPVKPPATSAPAVSRGVPRGTPGRQSRT</sequence>
<evidence type="ECO:0000256" key="1">
    <source>
        <dbReference type="SAM" id="MobiDB-lite"/>
    </source>
</evidence>
<name>A0A1G6GMR8_9ACTN</name>
<proteinExistence type="predicted"/>
<dbReference type="STRING" id="1577474.GA0111570_104112"/>
<feature type="region of interest" description="Disordered" evidence="1">
    <location>
        <begin position="317"/>
        <end position="353"/>
    </location>
</feature>
<dbReference type="AlphaFoldDB" id="A0A1G6GMR8"/>
<reference evidence="2 3" key="1">
    <citation type="submission" date="2016-06" db="EMBL/GenBank/DDBJ databases">
        <authorList>
            <person name="Olsen C.W."/>
            <person name="Carey S."/>
            <person name="Hinshaw L."/>
            <person name="Karasin A.I."/>
        </authorList>
    </citation>
    <scope>NUCLEOTIDE SEQUENCE [LARGE SCALE GENOMIC DNA]</scope>
    <source>
        <strain evidence="2 3">LZ-22</strain>
    </source>
</reference>
<dbReference type="RefSeq" id="WP_092608604.1">
    <property type="nucleotide sequence ID" value="NZ_FMYF01000004.1"/>
</dbReference>
<dbReference type="OrthoDB" id="5141003at2"/>
<evidence type="ECO:0000313" key="2">
    <source>
        <dbReference type="EMBL" id="SDB83248.1"/>
    </source>
</evidence>
<accession>A0A1G6GMR8</accession>